<dbReference type="InterPro" id="IPR011663">
    <property type="entry name" value="UTRA"/>
</dbReference>
<dbReference type="NCBIfam" id="TIGR02325">
    <property type="entry name" value="C_P_lyase_phnF"/>
    <property type="match status" value="1"/>
</dbReference>
<evidence type="ECO:0000256" key="1">
    <source>
        <dbReference type="ARBA" id="ARBA00023015"/>
    </source>
</evidence>
<keyword evidence="1" id="KW-0805">Transcription regulation</keyword>
<organism evidence="5 6">
    <name type="scientific">Vineibacter terrae</name>
    <dbReference type="NCBI Taxonomy" id="2586908"/>
    <lineage>
        <taxon>Bacteria</taxon>
        <taxon>Pseudomonadati</taxon>
        <taxon>Pseudomonadota</taxon>
        <taxon>Alphaproteobacteria</taxon>
        <taxon>Hyphomicrobiales</taxon>
        <taxon>Vineibacter</taxon>
    </lineage>
</organism>
<dbReference type="SMART" id="SM00345">
    <property type="entry name" value="HTH_GNTR"/>
    <property type="match status" value="1"/>
</dbReference>
<dbReference type="InterPro" id="IPR050679">
    <property type="entry name" value="Bact_HTH_transcr_reg"/>
</dbReference>
<keyword evidence="3" id="KW-0804">Transcription</keyword>
<protein>
    <submittedName>
        <fullName evidence="5">Phosphonate metabolism transcriptional regulator PhnF</fullName>
    </submittedName>
</protein>
<dbReference type="InterPro" id="IPR000524">
    <property type="entry name" value="Tscrpt_reg_HTH_GntR"/>
</dbReference>
<feature type="domain" description="HTH gntR-type" evidence="4">
    <location>
        <begin position="8"/>
        <end position="76"/>
    </location>
</feature>
<dbReference type="Pfam" id="PF00392">
    <property type="entry name" value="GntR"/>
    <property type="match status" value="1"/>
</dbReference>
<dbReference type="InterPro" id="IPR036390">
    <property type="entry name" value="WH_DNA-bd_sf"/>
</dbReference>
<dbReference type="GO" id="GO:0003677">
    <property type="term" value="F:DNA binding"/>
    <property type="evidence" value="ECO:0007669"/>
    <property type="project" value="UniProtKB-KW"/>
</dbReference>
<dbReference type="InterPro" id="IPR036388">
    <property type="entry name" value="WH-like_DNA-bd_sf"/>
</dbReference>
<dbReference type="SMART" id="SM00866">
    <property type="entry name" value="UTRA"/>
    <property type="match status" value="1"/>
</dbReference>
<name>A0A5C8PTH2_9HYPH</name>
<evidence type="ECO:0000313" key="6">
    <source>
        <dbReference type="Proteomes" id="UP000321638"/>
    </source>
</evidence>
<gene>
    <name evidence="5" type="primary">phnF</name>
    <name evidence="5" type="ORF">FHP25_06235</name>
</gene>
<dbReference type="Proteomes" id="UP000321638">
    <property type="component" value="Unassembled WGS sequence"/>
</dbReference>
<dbReference type="SUPFAM" id="SSF64288">
    <property type="entry name" value="Chorismate lyase-like"/>
    <property type="match status" value="1"/>
</dbReference>
<keyword evidence="2" id="KW-0238">DNA-binding</keyword>
<dbReference type="PRINTS" id="PR00035">
    <property type="entry name" value="HTHGNTR"/>
</dbReference>
<sequence length="239" mass="26619">MRTKEAAPPKWRRIAETLAAELQAGAWKPGDRLPGEYALAERFDVNRHTLRQAVSHLENEGLLRAEQGRGIFVPDPPIHYAVTPRTRFSDNVGRAQRRPSRQLIKSSEVPADAAIAEALEVPADTTLIRLETMSFADDRPVGIVSHYFCKARVPAIVEAFKAERSITAALRRCGVPDYKRRTTRISAQLISNADARLLGVRRGRAVLVTDSVNIEPDGRPIDYGHGRMLGDLMTFVVEF</sequence>
<dbReference type="OrthoDB" id="5454556at2"/>
<dbReference type="SUPFAM" id="SSF46785">
    <property type="entry name" value="Winged helix' DNA-binding domain"/>
    <property type="match status" value="1"/>
</dbReference>
<keyword evidence="6" id="KW-1185">Reference proteome</keyword>
<accession>A0A5C8PTH2</accession>
<dbReference type="Gene3D" id="1.10.10.10">
    <property type="entry name" value="Winged helix-like DNA-binding domain superfamily/Winged helix DNA-binding domain"/>
    <property type="match status" value="1"/>
</dbReference>
<evidence type="ECO:0000259" key="4">
    <source>
        <dbReference type="PROSITE" id="PS50949"/>
    </source>
</evidence>
<proteinExistence type="predicted"/>
<dbReference type="Pfam" id="PF07702">
    <property type="entry name" value="UTRA"/>
    <property type="match status" value="1"/>
</dbReference>
<dbReference type="GO" id="GO:0045892">
    <property type="term" value="P:negative regulation of DNA-templated transcription"/>
    <property type="evidence" value="ECO:0007669"/>
    <property type="project" value="TreeGrafter"/>
</dbReference>
<comment type="caution">
    <text evidence="5">The sequence shown here is derived from an EMBL/GenBank/DDBJ whole genome shotgun (WGS) entry which is preliminary data.</text>
</comment>
<reference evidence="5 6" key="1">
    <citation type="submission" date="2019-06" db="EMBL/GenBank/DDBJ databases">
        <title>New taxonomy in bacterial strain CC-CFT640, isolated from vineyard.</title>
        <authorList>
            <person name="Lin S.-Y."/>
            <person name="Tsai C.-F."/>
            <person name="Young C.-C."/>
        </authorList>
    </citation>
    <scope>NUCLEOTIDE SEQUENCE [LARGE SCALE GENOMIC DNA]</scope>
    <source>
        <strain evidence="5 6">CC-CFT640</strain>
    </source>
</reference>
<evidence type="ECO:0000313" key="5">
    <source>
        <dbReference type="EMBL" id="TXL79538.1"/>
    </source>
</evidence>
<dbReference type="PROSITE" id="PS50949">
    <property type="entry name" value="HTH_GNTR"/>
    <property type="match status" value="1"/>
</dbReference>
<dbReference type="RefSeq" id="WP_147846045.1">
    <property type="nucleotide sequence ID" value="NZ_VDUZ01000005.1"/>
</dbReference>
<dbReference type="GO" id="GO:0003700">
    <property type="term" value="F:DNA-binding transcription factor activity"/>
    <property type="evidence" value="ECO:0007669"/>
    <property type="project" value="InterPro"/>
</dbReference>
<dbReference type="Gene3D" id="3.40.1410.10">
    <property type="entry name" value="Chorismate lyase-like"/>
    <property type="match status" value="1"/>
</dbReference>
<dbReference type="CDD" id="cd07377">
    <property type="entry name" value="WHTH_GntR"/>
    <property type="match status" value="1"/>
</dbReference>
<dbReference type="InterPro" id="IPR012702">
    <property type="entry name" value="CP_lyase_PhnF"/>
</dbReference>
<dbReference type="AlphaFoldDB" id="A0A5C8PTH2"/>
<dbReference type="PANTHER" id="PTHR44846">
    <property type="entry name" value="MANNOSYL-D-GLYCERATE TRANSPORT/METABOLISM SYSTEM REPRESSOR MNGR-RELATED"/>
    <property type="match status" value="1"/>
</dbReference>
<evidence type="ECO:0000256" key="3">
    <source>
        <dbReference type="ARBA" id="ARBA00023163"/>
    </source>
</evidence>
<evidence type="ECO:0000256" key="2">
    <source>
        <dbReference type="ARBA" id="ARBA00023125"/>
    </source>
</evidence>
<dbReference type="EMBL" id="VDUZ01000005">
    <property type="protein sequence ID" value="TXL79538.1"/>
    <property type="molecule type" value="Genomic_DNA"/>
</dbReference>
<dbReference type="PANTHER" id="PTHR44846:SF1">
    <property type="entry name" value="MANNOSYL-D-GLYCERATE TRANSPORT_METABOLISM SYSTEM REPRESSOR MNGR-RELATED"/>
    <property type="match status" value="1"/>
</dbReference>
<dbReference type="InterPro" id="IPR028978">
    <property type="entry name" value="Chorismate_lyase_/UTRA_dom_sf"/>
</dbReference>